<dbReference type="Pfam" id="PF21117">
    <property type="entry name" value="MRB1590_C"/>
    <property type="match status" value="1"/>
</dbReference>
<evidence type="ECO:0000259" key="1">
    <source>
        <dbReference type="Pfam" id="PF21117"/>
    </source>
</evidence>
<dbReference type="InterPro" id="IPR049069">
    <property type="entry name" value="MRB1590-like_C"/>
</dbReference>
<protein>
    <recommendedName>
        <fullName evidence="1">MRB1590-like C-terminal domain-containing protein</fullName>
    </recommendedName>
</protein>
<feature type="domain" description="MRB1590-like C-terminal" evidence="1">
    <location>
        <begin position="2"/>
        <end position="77"/>
    </location>
</feature>
<gene>
    <name evidence="2" type="ORF">SAMN05446037_100395</name>
</gene>
<dbReference type="Proteomes" id="UP000198304">
    <property type="component" value="Unassembled WGS sequence"/>
</dbReference>
<dbReference type="EMBL" id="FZOJ01000003">
    <property type="protein sequence ID" value="SNS04305.1"/>
    <property type="molecule type" value="Genomic_DNA"/>
</dbReference>
<sequence length="77" mass="8816">MDVNQTNSIAFMLRYIMENLVDDRTSLSETLDILYNIISQEGLEAISPYTGHPGNLVLPRKQEVAAALNRYRYLKVK</sequence>
<evidence type="ECO:0000313" key="3">
    <source>
        <dbReference type="Proteomes" id="UP000198304"/>
    </source>
</evidence>
<name>A0A239B8N8_9FIRM</name>
<accession>A0A239B8N8</accession>
<proteinExistence type="predicted"/>
<reference evidence="2 3" key="1">
    <citation type="submission" date="2017-06" db="EMBL/GenBank/DDBJ databases">
        <authorList>
            <person name="Kim H.J."/>
            <person name="Triplett B.A."/>
        </authorList>
    </citation>
    <scope>NUCLEOTIDE SEQUENCE [LARGE SCALE GENOMIC DNA]</scope>
    <source>
        <strain evidence="2 3">SCA</strain>
    </source>
</reference>
<evidence type="ECO:0000313" key="2">
    <source>
        <dbReference type="EMBL" id="SNS04305.1"/>
    </source>
</evidence>
<keyword evidence="3" id="KW-1185">Reference proteome</keyword>
<organism evidence="2 3">
    <name type="scientific">Anaerovirgula multivorans</name>
    <dbReference type="NCBI Taxonomy" id="312168"/>
    <lineage>
        <taxon>Bacteria</taxon>
        <taxon>Bacillati</taxon>
        <taxon>Bacillota</taxon>
        <taxon>Clostridia</taxon>
        <taxon>Peptostreptococcales</taxon>
        <taxon>Natronincolaceae</taxon>
        <taxon>Anaerovirgula</taxon>
    </lineage>
</organism>
<dbReference type="AlphaFoldDB" id="A0A239B8N8"/>